<dbReference type="Proteomes" id="UP000006859">
    <property type="component" value="Chromosome"/>
</dbReference>
<dbReference type="GO" id="GO:0046464">
    <property type="term" value="P:acylglycerol catabolic process"/>
    <property type="evidence" value="ECO:0007669"/>
    <property type="project" value="TreeGrafter"/>
</dbReference>
<feature type="domain" description="Serine aminopeptidase S33" evidence="1">
    <location>
        <begin position="94"/>
        <end position="221"/>
    </location>
</feature>
<dbReference type="InterPro" id="IPR022742">
    <property type="entry name" value="Hydrolase_4"/>
</dbReference>
<dbReference type="STRING" id="198628.Dda3937_01928"/>
<dbReference type="PANTHER" id="PTHR43798">
    <property type="entry name" value="MONOACYLGLYCEROL LIPASE"/>
    <property type="match status" value="1"/>
</dbReference>
<dbReference type="Gene3D" id="3.40.50.1820">
    <property type="entry name" value="alpha/beta hydrolase"/>
    <property type="match status" value="1"/>
</dbReference>
<sequence>MCAFTRKDGFMECTILSVWRRLLTAKTLALLLAFGLPTLTACGRSTTPPLGQSSFADYQQQTEQWVRQHRAFQSGDTRQELSWNTPQETRPAGQPRKGILLVHGLGDAPGTFSDVAPVLAQQGYLVRTVLLAGHGTRPEDMIPVSIDDWRQVVAEQARLLQRDVDEVYLGGFSTGANLALEYALEHPEIRGLALFSPAIRSNETFDFLTPLVAPFRDWLRTPRPGSPAQLTTRYLRVPTNGLAQYYRSSLAVRRLLWRHEYDRPVLMVVAEHDSVLDARYLRQLFRTHFPNPASRLIWYGQPDSAVTSRERVRADRLPEWRISQFSHMSVLFSPDNPLYGNNGSVILCGNGPTSPTGDQCRDRSRLWYSDWGYQEEGKTHVRLTFNPYFNWQNGIMREVLAASDQTPPR</sequence>
<reference evidence="2 3" key="1">
    <citation type="journal article" date="2011" name="J. Bacteriol.">
        <title>Genome sequence of the plant-pathogenic bacterium Dickeya dadantii 3937.</title>
        <authorList>
            <person name="Glasner J.D."/>
            <person name="Yang C.H."/>
            <person name="Reverchon S."/>
            <person name="Hugouvieux-Cotte-Pattat N."/>
            <person name="Condemine G."/>
            <person name="Bohin J.P."/>
            <person name="Van Gijsegem F."/>
            <person name="Yang S."/>
            <person name="Franza T."/>
            <person name="Expert D."/>
            <person name="Plunkett G. III"/>
            <person name="San Francisco M.J."/>
            <person name="Charkowski A.O."/>
            <person name="Py B."/>
            <person name="Bell K."/>
            <person name="Rauscher L."/>
            <person name="Rodriguez-Palenzuela P."/>
            <person name="Toussaint A."/>
            <person name="Holeva M.C."/>
            <person name="He S.Y."/>
            <person name="Douet V."/>
            <person name="Boccara M."/>
            <person name="Blanco C."/>
            <person name="Toth I."/>
            <person name="Anderson B.D."/>
            <person name="Biehl B.S."/>
            <person name="Mau B."/>
            <person name="Flynn S.M."/>
            <person name="Barras F."/>
            <person name="Lindeberg M."/>
            <person name="Birch P.R."/>
            <person name="Tsuyumu S."/>
            <person name="Shi X."/>
            <person name="Hibbing M."/>
            <person name="Yap M.N."/>
            <person name="Carpentier M."/>
            <person name="Dassa E."/>
            <person name="Umehara M."/>
            <person name="Kim J.F."/>
            <person name="Rusch M."/>
            <person name="Soni P."/>
            <person name="Mayhew G.F."/>
            <person name="Fouts D.E."/>
            <person name="Gill S.R."/>
            <person name="Blattner F.R."/>
            <person name="Keen N.T."/>
            <person name="Perna N.T."/>
        </authorList>
    </citation>
    <scope>NUCLEOTIDE SEQUENCE [LARGE SCALE GENOMIC DNA]</scope>
    <source>
        <strain evidence="2 3">3937</strain>
    </source>
</reference>
<dbReference type="HOGENOM" id="CLU_048269_0_0_6"/>
<dbReference type="AlphaFoldDB" id="E0SCI2"/>
<dbReference type="Pfam" id="PF12146">
    <property type="entry name" value="Hydrolase_4"/>
    <property type="match status" value="1"/>
</dbReference>
<dbReference type="EMBL" id="CP002038">
    <property type="protein sequence ID" value="ADM97332.1"/>
    <property type="molecule type" value="Genomic_DNA"/>
</dbReference>
<dbReference type="eggNOG" id="COG1647">
    <property type="taxonomic scope" value="Bacteria"/>
</dbReference>
<keyword evidence="3" id="KW-1185">Reference proteome</keyword>
<protein>
    <submittedName>
        <fullName evidence="2">Lysophospholipase</fullName>
    </submittedName>
</protein>
<dbReference type="SUPFAM" id="SSF53474">
    <property type="entry name" value="alpha/beta-Hydrolases"/>
    <property type="match status" value="1"/>
</dbReference>
<dbReference type="KEGG" id="ddd:Dda3937_01928"/>
<dbReference type="GO" id="GO:0016020">
    <property type="term" value="C:membrane"/>
    <property type="evidence" value="ECO:0007669"/>
    <property type="project" value="TreeGrafter"/>
</dbReference>
<gene>
    <name evidence="2" type="ordered locus">Dda3937_01928</name>
</gene>
<dbReference type="InterPro" id="IPR050266">
    <property type="entry name" value="AB_hydrolase_sf"/>
</dbReference>
<dbReference type="InterPro" id="IPR029058">
    <property type="entry name" value="AB_hydrolase_fold"/>
</dbReference>
<dbReference type="GO" id="GO:0047372">
    <property type="term" value="F:monoacylglycerol lipase activity"/>
    <property type="evidence" value="ECO:0007669"/>
    <property type="project" value="TreeGrafter"/>
</dbReference>
<proteinExistence type="predicted"/>
<evidence type="ECO:0000259" key="1">
    <source>
        <dbReference type="Pfam" id="PF12146"/>
    </source>
</evidence>
<name>E0SCI2_DICD3</name>
<organism evidence="2 3">
    <name type="scientific">Dickeya dadantii (strain 3937)</name>
    <name type="common">Erwinia chrysanthemi (strain 3937)</name>
    <dbReference type="NCBI Taxonomy" id="198628"/>
    <lineage>
        <taxon>Bacteria</taxon>
        <taxon>Pseudomonadati</taxon>
        <taxon>Pseudomonadota</taxon>
        <taxon>Gammaproteobacteria</taxon>
        <taxon>Enterobacterales</taxon>
        <taxon>Pectobacteriaceae</taxon>
        <taxon>Dickeya</taxon>
    </lineage>
</organism>
<accession>E0SCI2</accession>
<dbReference type="PANTHER" id="PTHR43798:SF5">
    <property type="entry name" value="MONOACYLGLYCEROL LIPASE ABHD6"/>
    <property type="match status" value="1"/>
</dbReference>
<evidence type="ECO:0000313" key="3">
    <source>
        <dbReference type="Proteomes" id="UP000006859"/>
    </source>
</evidence>
<evidence type="ECO:0000313" key="2">
    <source>
        <dbReference type="EMBL" id="ADM97332.1"/>
    </source>
</evidence>